<feature type="region of interest" description="Disordered" evidence="1">
    <location>
        <begin position="15"/>
        <end position="107"/>
    </location>
</feature>
<evidence type="ECO:0000313" key="2">
    <source>
        <dbReference type="EMBL" id="VDM46918.1"/>
    </source>
</evidence>
<feature type="compositionally biased region" description="Polar residues" evidence="1">
    <location>
        <begin position="86"/>
        <end position="107"/>
    </location>
</feature>
<reference evidence="2 3" key="2">
    <citation type="submission" date="2018-11" db="EMBL/GenBank/DDBJ databases">
        <authorList>
            <consortium name="Pathogen Informatics"/>
        </authorList>
    </citation>
    <scope>NUCLEOTIDE SEQUENCE [LARGE SCALE GENOMIC DNA]</scope>
</reference>
<dbReference type="WBParaSite" id="TCNE_0001559801-mRNA-1">
    <property type="protein sequence ID" value="TCNE_0001559801-mRNA-1"/>
    <property type="gene ID" value="TCNE_0001559801"/>
</dbReference>
<keyword evidence="3" id="KW-1185">Reference proteome</keyword>
<organism evidence="3 4">
    <name type="scientific">Toxocara canis</name>
    <name type="common">Canine roundworm</name>
    <dbReference type="NCBI Taxonomy" id="6265"/>
    <lineage>
        <taxon>Eukaryota</taxon>
        <taxon>Metazoa</taxon>
        <taxon>Ecdysozoa</taxon>
        <taxon>Nematoda</taxon>
        <taxon>Chromadorea</taxon>
        <taxon>Rhabditida</taxon>
        <taxon>Spirurina</taxon>
        <taxon>Ascaridomorpha</taxon>
        <taxon>Ascaridoidea</taxon>
        <taxon>Toxocaridae</taxon>
        <taxon>Toxocara</taxon>
    </lineage>
</organism>
<dbReference type="Proteomes" id="UP000050794">
    <property type="component" value="Unassembled WGS sequence"/>
</dbReference>
<sequence>MLPWWMLPEEMMLEERATPPTTNGTQSTGALCYGRVRPGHRAHTHKHNDTPQRDRSQLIAAPRHPARTSQPAITLRAAPSRANPPSFKNTTLPVSTPYSSSQFILPL</sequence>
<name>A0A183V4C7_TOXCA</name>
<feature type="compositionally biased region" description="Basic and acidic residues" evidence="1">
    <location>
        <begin position="47"/>
        <end position="56"/>
    </location>
</feature>
<feature type="compositionally biased region" description="Basic residues" evidence="1">
    <location>
        <begin position="37"/>
        <end position="46"/>
    </location>
</feature>
<evidence type="ECO:0000313" key="4">
    <source>
        <dbReference type="WBParaSite" id="TCNE_0001559801-mRNA-1"/>
    </source>
</evidence>
<dbReference type="EMBL" id="UYWY01022973">
    <property type="protein sequence ID" value="VDM46918.1"/>
    <property type="molecule type" value="Genomic_DNA"/>
</dbReference>
<gene>
    <name evidence="2" type="ORF">TCNE_LOCUS15597</name>
</gene>
<protein>
    <submittedName>
        <fullName evidence="2 4">Uncharacterized protein</fullName>
    </submittedName>
</protein>
<evidence type="ECO:0000256" key="1">
    <source>
        <dbReference type="SAM" id="MobiDB-lite"/>
    </source>
</evidence>
<reference evidence="4" key="1">
    <citation type="submission" date="2016-06" db="UniProtKB">
        <authorList>
            <consortium name="WormBaseParasite"/>
        </authorList>
    </citation>
    <scope>IDENTIFICATION</scope>
</reference>
<evidence type="ECO:0000313" key="3">
    <source>
        <dbReference type="Proteomes" id="UP000050794"/>
    </source>
</evidence>
<accession>A0A183V4C7</accession>
<dbReference type="AlphaFoldDB" id="A0A183V4C7"/>
<proteinExistence type="predicted"/>
<feature type="compositionally biased region" description="Polar residues" evidence="1">
    <location>
        <begin position="19"/>
        <end position="29"/>
    </location>
</feature>